<feature type="transmembrane region" description="Helical" evidence="1">
    <location>
        <begin position="12"/>
        <end position="33"/>
    </location>
</feature>
<dbReference type="EMBL" id="VDMN01000001">
    <property type="protein sequence ID" value="TNM66227.1"/>
    <property type="molecule type" value="Genomic_DNA"/>
</dbReference>
<feature type="transmembrane region" description="Helical" evidence="1">
    <location>
        <begin position="224"/>
        <end position="242"/>
    </location>
</feature>
<feature type="transmembrane region" description="Helical" evidence="1">
    <location>
        <begin position="66"/>
        <end position="89"/>
    </location>
</feature>
<sequence>MQILRNPRHFLLAITVFSYVSIYGLALAVGFKIDVRDSLQSIIGIALITASLSLLASRLQMQALRAVAECVGCGLLLIAPIALSTYLAIGTNLPLADAQLAAWDRMLGIEWVTLMRWIDERDLLSQFLNWAYRTFSYQLLLWPVVLILCNRVERAYQMVSAYAVLCLASSAMSILWPAVGTYTYYGFDADSLANIDRTYGYYFLDQFHAVRDNPNFVWRLAESVGILTFPSVHAGVAVLCAWAMWEVRFFRYPVLMINIGMAISAVPDANHYVVDVIMGCCVALYAVAFVVMMTRRRSAPVLHYARIDAR</sequence>
<proteinExistence type="predicted"/>
<organism evidence="3 4">
    <name type="scientific">Aliirhizobium smilacinae</name>
    <dbReference type="NCBI Taxonomy" id="1395944"/>
    <lineage>
        <taxon>Bacteria</taxon>
        <taxon>Pseudomonadati</taxon>
        <taxon>Pseudomonadota</taxon>
        <taxon>Alphaproteobacteria</taxon>
        <taxon>Hyphomicrobiales</taxon>
        <taxon>Rhizobiaceae</taxon>
        <taxon>Aliirhizobium</taxon>
    </lineage>
</organism>
<keyword evidence="1" id="KW-0472">Membrane</keyword>
<dbReference type="AlphaFoldDB" id="A0A5C4XSS3"/>
<keyword evidence="1" id="KW-1133">Transmembrane helix</keyword>
<feature type="transmembrane region" description="Helical" evidence="1">
    <location>
        <begin position="130"/>
        <end position="149"/>
    </location>
</feature>
<evidence type="ECO:0000313" key="4">
    <source>
        <dbReference type="Proteomes" id="UP000311605"/>
    </source>
</evidence>
<evidence type="ECO:0000259" key="2">
    <source>
        <dbReference type="Pfam" id="PF14378"/>
    </source>
</evidence>
<accession>A0A5C4XSS3</accession>
<feature type="transmembrane region" description="Helical" evidence="1">
    <location>
        <begin position="161"/>
        <end position="179"/>
    </location>
</feature>
<comment type="caution">
    <text evidence="3">The sequence shown here is derived from an EMBL/GenBank/DDBJ whole genome shotgun (WGS) entry which is preliminary data.</text>
</comment>
<keyword evidence="1" id="KW-0812">Transmembrane</keyword>
<name>A0A5C4XSS3_9HYPH</name>
<protein>
    <submittedName>
        <fullName evidence="3">Phosphatase PAP2 family protein</fullName>
    </submittedName>
</protein>
<dbReference type="Proteomes" id="UP000311605">
    <property type="component" value="Unassembled WGS sequence"/>
</dbReference>
<evidence type="ECO:0000256" key="1">
    <source>
        <dbReference type="SAM" id="Phobius"/>
    </source>
</evidence>
<keyword evidence="4" id="KW-1185">Reference proteome</keyword>
<feature type="transmembrane region" description="Helical" evidence="1">
    <location>
        <begin position="39"/>
        <end position="59"/>
    </location>
</feature>
<gene>
    <name evidence="3" type="ORF">FHP24_08490</name>
</gene>
<feature type="transmembrane region" description="Helical" evidence="1">
    <location>
        <begin position="249"/>
        <end position="266"/>
    </location>
</feature>
<evidence type="ECO:0000313" key="3">
    <source>
        <dbReference type="EMBL" id="TNM66227.1"/>
    </source>
</evidence>
<dbReference type="GO" id="GO:0016020">
    <property type="term" value="C:membrane"/>
    <property type="evidence" value="ECO:0007669"/>
    <property type="project" value="UniProtKB-SubCell"/>
</dbReference>
<dbReference type="OrthoDB" id="7584858at2"/>
<dbReference type="InterPro" id="IPR026841">
    <property type="entry name" value="Aur1/Ipt1"/>
</dbReference>
<dbReference type="Pfam" id="PF14378">
    <property type="entry name" value="PAP2_3"/>
    <property type="match status" value="1"/>
</dbReference>
<feature type="transmembrane region" description="Helical" evidence="1">
    <location>
        <begin position="272"/>
        <end position="293"/>
    </location>
</feature>
<reference evidence="3 4" key="1">
    <citation type="submission" date="2019-06" db="EMBL/GenBank/DDBJ databases">
        <title>The draft genome of Rhizobium smilacinae PTYR-5.</title>
        <authorList>
            <person name="Liu L."/>
            <person name="Li L."/>
            <person name="Zhang X."/>
        </authorList>
    </citation>
    <scope>NUCLEOTIDE SEQUENCE [LARGE SCALE GENOMIC DNA]</scope>
    <source>
        <strain evidence="3 4">PTYR-5</strain>
    </source>
</reference>
<feature type="domain" description="Inositolphosphotransferase Aur1/Ipt1" evidence="2">
    <location>
        <begin position="99"/>
        <end position="288"/>
    </location>
</feature>
<dbReference type="RefSeq" id="WP_139675461.1">
    <property type="nucleotide sequence ID" value="NZ_VDMN01000001.1"/>
</dbReference>